<dbReference type="AlphaFoldDB" id="I3E155"/>
<dbReference type="InterPro" id="IPR056926">
    <property type="entry name" value="FLQE3_permease"/>
</dbReference>
<organism evidence="2 3">
    <name type="scientific">Bacillus methanolicus PB1</name>
    <dbReference type="NCBI Taxonomy" id="997296"/>
    <lineage>
        <taxon>Bacteria</taxon>
        <taxon>Bacillati</taxon>
        <taxon>Bacillota</taxon>
        <taxon>Bacilli</taxon>
        <taxon>Bacillales</taxon>
        <taxon>Bacillaceae</taxon>
        <taxon>Bacillus</taxon>
    </lineage>
</organism>
<dbReference type="OrthoDB" id="8480522at2"/>
<dbReference type="Pfam" id="PF24686">
    <property type="entry name" value="FLQE3_permease"/>
    <property type="match status" value="1"/>
</dbReference>
<sequence length="232" mass="26602">MRLLAAIHTDMKFQFRNYLYYAYFIVCMLYVALLYWIPYHWKEETAMFLLFTDCSFLGSFFIGGIVLLEKEQGIYDHLFVTPLKISEVLWSKVISLGVLSVVSGLFIFLLSFGFSLKIIPLAIGIALNSVFASLLGLIFTVRVKSINEYLMISPLFATVFFLPVLEVMHFYESPLFSLIPGKAGLLLMEGAFHPLSSADWLYAICMFCVYIYLAYRLAYRAFYQHIILNIGG</sequence>
<dbReference type="Proteomes" id="UP000010523">
    <property type="component" value="Unassembled WGS sequence"/>
</dbReference>
<feature type="transmembrane region" description="Helical" evidence="1">
    <location>
        <begin position="118"/>
        <end position="139"/>
    </location>
</feature>
<evidence type="ECO:0000256" key="1">
    <source>
        <dbReference type="SAM" id="Phobius"/>
    </source>
</evidence>
<evidence type="ECO:0000313" key="2">
    <source>
        <dbReference type="EMBL" id="EIJ80226.1"/>
    </source>
</evidence>
<gene>
    <name evidence="2" type="ORF">PB1_07692</name>
</gene>
<dbReference type="STRING" id="997296.PB1_07692"/>
<keyword evidence="1" id="KW-0472">Membrane</keyword>
<feature type="transmembrane region" description="Helical" evidence="1">
    <location>
        <begin position="89"/>
        <end position="112"/>
    </location>
</feature>
<name>I3E155_BACMT</name>
<feature type="transmembrane region" description="Helical" evidence="1">
    <location>
        <begin position="20"/>
        <end position="39"/>
    </location>
</feature>
<keyword evidence="1" id="KW-1133">Transmembrane helix</keyword>
<accession>I3E155</accession>
<dbReference type="eggNOG" id="COG1668">
    <property type="taxonomic scope" value="Bacteria"/>
</dbReference>
<proteinExistence type="predicted"/>
<evidence type="ECO:0000313" key="3">
    <source>
        <dbReference type="Proteomes" id="UP000010523"/>
    </source>
</evidence>
<dbReference type="PATRIC" id="fig|997296.3.peg.1634"/>
<dbReference type="RefSeq" id="WP_003351657.1">
    <property type="nucleotide sequence ID" value="NZ_AFEU01000002.1"/>
</dbReference>
<comment type="caution">
    <text evidence="2">The sequence shown here is derived from an EMBL/GenBank/DDBJ whole genome shotgun (WGS) entry which is preliminary data.</text>
</comment>
<protein>
    <submittedName>
        <fullName evidence="2">Uncharacterized protein</fullName>
    </submittedName>
</protein>
<reference evidence="2 3" key="1">
    <citation type="journal article" date="2012" name="Appl. Environ. Microbiol.">
        <title>Genome Sequence of Thermotolerant Bacillus methanolicus: Features and Regulation Related to Methylotrophy and Production of L-Lysine and L-Glutamate from Methanol.</title>
        <authorList>
            <person name="Heggeset T.M."/>
            <person name="Krog A."/>
            <person name="Balzer S."/>
            <person name="Wentzel A."/>
            <person name="Ellingsen T.E."/>
            <person name="Brautaset T."/>
        </authorList>
    </citation>
    <scope>NUCLEOTIDE SEQUENCE [LARGE SCALE GENOMIC DNA]</scope>
    <source>
        <strain evidence="2 3">PB1</strain>
    </source>
</reference>
<feature type="transmembrane region" description="Helical" evidence="1">
    <location>
        <begin position="191"/>
        <end position="215"/>
    </location>
</feature>
<dbReference type="EMBL" id="AFEU01000002">
    <property type="protein sequence ID" value="EIJ80226.1"/>
    <property type="molecule type" value="Genomic_DNA"/>
</dbReference>
<keyword evidence="1" id="KW-0812">Transmembrane</keyword>
<feature type="transmembrane region" description="Helical" evidence="1">
    <location>
        <begin position="151"/>
        <end position="171"/>
    </location>
</feature>
<keyword evidence="3" id="KW-1185">Reference proteome</keyword>
<feature type="transmembrane region" description="Helical" evidence="1">
    <location>
        <begin position="45"/>
        <end position="68"/>
    </location>
</feature>